<name>K3X0X5_GLOUD</name>
<reference evidence="6" key="3">
    <citation type="submission" date="2015-02" db="UniProtKB">
        <authorList>
            <consortium name="EnsemblProtists"/>
        </authorList>
    </citation>
    <scope>IDENTIFICATION</scope>
    <source>
        <strain evidence="6">DAOM BR144</strain>
    </source>
</reference>
<dbReference type="Proteomes" id="UP000019132">
    <property type="component" value="Unassembled WGS sequence"/>
</dbReference>
<dbReference type="PROSITE" id="PS50005">
    <property type="entry name" value="TPR"/>
    <property type="match status" value="1"/>
</dbReference>
<organism evidence="6 7">
    <name type="scientific">Globisporangium ultimum (strain ATCC 200006 / CBS 805.95 / DAOM BR144)</name>
    <name type="common">Pythium ultimum</name>
    <dbReference type="NCBI Taxonomy" id="431595"/>
    <lineage>
        <taxon>Eukaryota</taxon>
        <taxon>Sar</taxon>
        <taxon>Stramenopiles</taxon>
        <taxon>Oomycota</taxon>
        <taxon>Peronosporomycetes</taxon>
        <taxon>Pythiales</taxon>
        <taxon>Pythiaceae</taxon>
        <taxon>Globisporangium</taxon>
    </lineage>
</organism>
<dbReference type="OMA" id="QNWEQTV"/>
<dbReference type="EnsemblProtists" id="PYU1_T010874">
    <property type="protein sequence ID" value="PYU1_T010874"/>
    <property type="gene ID" value="PYU1_G010851"/>
</dbReference>
<proteinExistence type="inferred from homology"/>
<feature type="domain" description="Tetratricopeptide repeat protein 21A/21B second ARM" evidence="4">
    <location>
        <begin position="282"/>
        <end position="568"/>
    </location>
</feature>
<dbReference type="Pfam" id="PF25060">
    <property type="entry name" value="ARM_TT21_2nd"/>
    <property type="match status" value="1"/>
</dbReference>
<dbReference type="SUPFAM" id="SSF48452">
    <property type="entry name" value="TPR-like"/>
    <property type="match status" value="3"/>
</dbReference>
<dbReference type="GO" id="GO:0005929">
    <property type="term" value="C:cilium"/>
    <property type="evidence" value="ECO:0007669"/>
    <property type="project" value="GOC"/>
</dbReference>
<comment type="similarity">
    <text evidence="1">Belongs to the TTC21 family.</text>
</comment>
<sequence length="760" mass="85573">MGVPLDPRVLINFYLRKGWYDHVQRLCESILEKKGSDPTILFWRAFGIVLERSFSSAIRELENLKKRKDVELPCLHALIYAHNQCKHVDHEEIAQFELQVCMAEENATEQSLLLCANFFWHLKEHAKARKILEQLSGVNGRPGIATDPMVQQRALVLRGWVDLTVEPKTKRDADLRDASIHFFEQVNDRKDAELLLGIAKYHDMKKAYPKALECFDDIIVKFVWFEHSVSEKALVLLKMGNWEQSIDSVERALAENPRDIEAIRIMILYLLSREGKAKEAAQQIRELLDALKKVEPSNPELYHDIAKCNARLSDRNPEVLHCNLALIDHAVQVNPESGVFRAERGYQRALLEDYPEAMDSYKEALKLDESNEMALHGLIYCQIKLGQLEDASQQMEFLSVIQESIGASAGFVFLQALLSWQKDKDRVKQVQLLQRVVQIHMDKLKETIQLADVSTHELMSQLNPIFLVEVASEFLKQDAAGPSGSGSSFSASAGSNDEASVIVAKGISILEKLVNKSPGFIRAQFVLAQAFFASLRLDDSYHVCNLIIKMDPGHSQAHLMQARICLERDHFRAASACLDQALSHDFSIRQSLSYFIIKARILENSGDVRDALQTLQAAMKMLNNSNSSSTSAGPRGRKPEAATKSGSEVSLFDKASVYIQLAQVLSQLNDIAEATKIMREALQVFRGTTQEVRVLVANSELAIKRGDYDAAIVMLSNVPTTSPAFAKAQMVKADIFLQYRKDKHLYARCYQVPQAHVLSP</sequence>
<evidence type="ECO:0000256" key="3">
    <source>
        <dbReference type="SAM" id="MobiDB-lite"/>
    </source>
</evidence>
<reference evidence="7" key="2">
    <citation type="submission" date="2010-04" db="EMBL/GenBank/DDBJ databases">
        <authorList>
            <person name="Buell R."/>
            <person name="Hamilton J."/>
            <person name="Hostetler J."/>
        </authorList>
    </citation>
    <scope>NUCLEOTIDE SEQUENCE [LARGE SCALE GENOMIC DNA]</scope>
    <source>
        <strain evidence="7">DAOM:BR144</strain>
    </source>
</reference>
<dbReference type="PANTHER" id="PTHR14699:SF0">
    <property type="entry name" value="TETRATRICOPEPTIDE REPEAT PROTEIN 21 HOMOLOG"/>
    <property type="match status" value="1"/>
</dbReference>
<dbReference type="Pfam" id="PF25058">
    <property type="entry name" value="ARM_TT21"/>
    <property type="match status" value="1"/>
</dbReference>
<evidence type="ECO:0000313" key="7">
    <source>
        <dbReference type="Proteomes" id="UP000019132"/>
    </source>
</evidence>
<protein>
    <recommendedName>
        <fullName evidence="8">Tetratricopeptide repeat protein</fullName>
    </recommendedName>
</protein>
<feature type="repeat" description="TPR" evidence="2">
    <location>
        <begin position="338"/>
        <end position="371"/>
    </location>
</feature>
<dbReference type="eggNOG" id="ENOG502QQAB">
    <property type="taxonomic scope" value="Eukaryota"/>
</dbReference>
<keyword evidence="2" id="KW-0802">TPR repeat</keyword>
<dbReference type="VEuPathDB" id="FungiDB:PYU1_G010851"/>
<dbReference type="Gene3D" id="1.25.40.10">
    <property type="entry name" value="Tetratricopeptide repeat domain"/>
    <property type="match status" value="3"/>
</dbReference>
<keyword evidence="7" id="KW-1185">Reference proteome</keyword>
<accession>K3X0X5</accession>
<evidence type="ECO:0000256" key="1">
    <source>
        <dbReference type="ARBA" id="ARBA00010935"/>
    </source>
</evidence>
<dbReference type="AlphaFoldDB" id="K3X0X5"/>
<dbReference type="STRING" id="431595.K3X0X5"/>
<feature type="region of interest" description="Disordered" evidence="3">
    <location>
        <begin position="624"/>
        <end position="645"/>
    </location>
</feature>
<dbReference type="EMBL" id="GL376590">
    <property type="status" value="NOT_ANNOTATED_CDS"/>
    <property type="molecule type" value="Genomic_DNA"/>
</dbReference>
<dbReference type="InterPro" id="IPR019734">
    <property type="entry name" value="TPR_rpt"/>
</dbReference>
<dbReference type="FunFam" id="1.25.40.10:FF:001391">
    <property type="entry name" value="Tetratricopeptide repeat protein 21B"/>
    <property type="match status" value="1"/>
</dbReference>
<evidence type="ECO:0008006" key="8">
    <source>
        <dbReference type="Google" id="ProtNLM"/>
    </source>
</evidence>
<evidence type="ECO:0000256" key="2">
    <source>
        <dbReference type="PROSITE-ProRule" id="PRU00339"/>
    </source>
</evidence>
<dbReference type="InterPro" id="IPR040364">
    <property type="entry name" value="TTC21A/TTC21B"/>
</dbReference>
<dbReference type="HOGENOM" id="CLU_006149_0_0_1"/>
<dbReference type="InterPro" id="IPR011990">
    <property type="entry name" value="TPR-like_helical_dom_sf"/>
</dbReference>
<dbReference type="SUPFAM" id="SSF81901">
    <property type="entry name" value="HCP-like"/>
    <property type="match status" value="1"/>
</dbReference>
<dbReference type="GO" id="GO:0030991">
    <property type="term" value="C:intraciliary transport particle A"/>
    <property type="evidence" value="ECO:0007669"/>
    <property type="project" value="TreeGrafter"/>
</dbReference>
<feature type="domain" description="Tetratricopeptide repeat protein 21A/21B N-terminal ARM repeat" evidence="5">
    <location>
        <begin position="11"/>
        <end position="245"/>
    </location>
</feature>
<dbReference type="Pfam" id="PF25062">
    <property type="entry name" value="ARM_TT21_N"/>
    <property type="match status" value="1"/>
</dbReference>
<dbReference type="InterPro" id="IPR056833">
    <property type="entry name" value="ARM_TT21_N"/>
</dbReference>
<evidence type="ECO:0000259" key="5">
    <source>
        <dbReference type="Pfam" id="PF25062"/>
    </source>
</evidence>
<dbReference type="InterPro" id="IPR056832">
    <property type="entry name" value="ARM_TT21_2nd"/>
</dbReference>
<dbReference type="SMART" id="SM00028">
    <property type="entry name" value="TPR"/>
    <property type="match status" value="7"/>
</dbReference>
<dbReference type="InParanoid" id="K3X0X5"/>
<dbReference type="GO" id="GO:0061512">
    <property type="term" value="P:protein localization to cilium"/>
    <property type="evidence" value="ECO:0007669"/>
    <property type="project" value="TreeGrafter"/>
</dbReference>
<dbReference type="GO" id="GO:0035721">
    <property type="term" value="P:intraciliary retrograde transport"/>
    <property type="evidence" value="ECO:0007669"/>
    <property type="project" value="TreeGrafter"/>
</dbReference>
<dbReference type="PANTHER" id="PTHR14699">
    <property type="entry name" value="STI2 PROTEIN-RELATED"/>
    <property type="match status" value="1"/>
</dbReference>
<evidence type="ECO:0000259" key="4">
    <source>
        <dbReference type="Pfam" id="PF25060"/>
    </source>
</evidence>
<reference evidence="7" key="1">
    <citation type="journal article" date="2010" name="Genome Biol.">
        <title>Genome sequence of the necrotrophic plant pathogen Pythium ultimum reveals original pathogenicity mechanisms and effector repertoire.</title>
        <authorList>
            <person name="Levesque C.A."/>
            <person name="Brouwer H."/>
            <person name="Cano L."/>
            <person name="Hamilton J.P."/>
            <person name="Holt C."/>
            <person name="Huitema E."/>
            <person name="Raffaele S."/>
            <person name="Robideau G.P."/>
            <person name="Thines M."/>
            <person name="Win J."/>
            <person name="Zerillo M.M."/>
            <person name="Beakes G.W."/>
            <person name="Boore J.L."/>
            <person name="Busam D."/>
            <person name="Dumas B."/>
            <person name="Ferriera S."/>
            <person name="Fuerstenberg S.I."/>
            <person name="Gachon C.M."/>
            <person name="Gaulin E."/>
            <person name="Govers F."/>
            <person name="Grenville-Briggs L."/>
            <person name="Horner N."/>
            <person name="Hostetler J."/>
            <person name="Jiang R.H."/>
            <person name="Johnson J."/>
            <person name="Krajaejun T."/>
            <person name="Lin H."/>
            <person name="Meijer H.J."/>
            <person name="Moore B."/>
            <person name="Morris P."/>
            <person name="Phuntmart V."/>
            <person name="Puiu D."/>
            <person name="Shetty J."/>
            <person name="Stajich J.E."/>
            <person name="Tripathy S."/>
            <person name="Wawra S."/>
            <person name="van West P."/>
            <person name="Whitty B.R."/>
            <person name="Coutinho P.M."/>
            <person name="Henrissat B."/>
            <person name="Martin F."/>
            <person name="Thomas P.D."/>
            <person name="Tyler B.M."/>
            <person name="De Vries R.P."/>
            <person name="Kamoun S."/>
            <person name="Yandell M."/>
            <person name="Tisserat N."/>
            <person name="Buell C.R."/>
        </authorList>
    </citation>
    <scope>NUCLEOTIDE SEQUENCE</scope>
    <source>
        <strain evidence="7">DAOM:BR144</strain>
    </source>
</reference>
<evidence type="ECO:0000313" key="6">
    <source>
        <dbReference type="EnsemblProtists" id="PYU1_T010874"/>
    </source>
</evidence>